<dbReference type="PANTHER" id="PTHR36587:SF2">
    <property type="entry name" value="EXPRESSION SITE-ASSOCIATED GENE 3 (ESAG3)-LIKE PROTEIN"/>
    <property type="match status" value="1"/>
</dbReference>
<dbReference type="AlphaFoldDB" id="A0A5C6GB71"/>
<gene>
    <name evidence="1" type="ORF">ED733_004955</name>
</gene>
<proteinExistence type="predicted"/>
<sequence length="499" mass="56136">MPPATLMRRSIVLAVGVALILVAFLCSSGPFDTGQLKHIIPIKSDSQQMISRLHFLVPASGANLRLCYNLASAAVNRYPAPTLLGWNGQGEFDAAKTHLAKLRTMKRYFDSLDPEEDDDLVIMVDGYDIIHQLPVEVIIERYFNVAQKADFHLSKRMGVSVRELHETNARQAVFWGADKVCWPPDPAAGRCWAVPPSFLGENAFGSHQSPDDIFTNDPRWLNSGTAMGPVGDMRKVIDATLDEIAATHDVNFWQSESDQYYLANVWARQEYARSKQIANGSEIEGGPLNRIVPERISELQETELHMAIEYDSALFQTNAGNDPFLDHLQYNGKHYTSRVRSGLFGQGKELVPYTVQMPNNVRSGLARLYDSIPEAHPGASTGKWLQRAHLATNLVTKQIYGIWHCTGVKETIDEEYRTMWFHPFVKNLLKESVRSSQRGDSISSSLIDGRKWLPKLSYPKDKQLAGEFGGAWSDEEADNKFIPWKELCGEHEGLVFWNQ</sequence>
<dbReference type="PANTHER" id="PTHR36587">
    <property type="entry name" value="EXPRESSION SITE-ASSOCIATED GENE 3 (ESAG3)-LIKE PROTEIN"/>
    <property type="match status" value="1"/>
</dbReference>
<dbReference type="EMBL" id="SBHS01000014">
    <property type="protein sequence ID" value="TWU73958.1"/>
    <property type="molecule type" value="Genomic_DNA"/>
</dbReference>
<dbReference type="CDD" id="cd22997">
    <property type="entry name" value="GT_LH"/>
    <property type="match status" value="1"/>
</dbReference>
<organism evidence="1 2">
    <name type="scientific">Metarhizium rileyi (strain RCEF 4871)</name>
    <name type="common">Nomuraea rileyi</name>
    <dbReference type="NCBI Taxonomy" id="1649241"/>
    <lineage>
        <taxon>Eukaryota</taxon>
        <taxon>Fungi</taxon>
        <taxon>Dikarya</taxon>
        <taxon>Ascomycota</taxon>
        <taxon>Pezizomycotina</taxon>
        <taxon>Sordariomycetes</taxon>
        <taxon>Hypocreomycetidae</taxon>
        <taxon>Hypocreales</taxon>
        <taxon>Clavicipitaceae</taxon>
        <taxon>Metarhizium</taxon>
    </lineage>
</organism>
<reference evidence="2" key="1">
    <citation type="submission" date="2018-12" db="EMBL/GenBank/DDBJ databases">
        <title>The complete genome of Metarhizium rileyi, a key fungal pathogen of Lepidoptera.</title>
        <authorList>
            <person name="Binneck E."/>
            <person name="Lastra C.C.L."/>
            <person name="Sosa-Gomez D.R."/>
        </authorList>
    </citation>
    <scope>NUCLEOTIDE SEQUENCE [LARGE SCALE GENOMIC DNA]</scope>
    <source>
        <strain evidence="2">Cep018-CH2</strain>
    </source>
</reference>
<protein>
    <submittedName>
        <fullName evidence="1">Uncharacterized protein</fullName>
    </submittedName>
</protein>
<dbReference type="Proteomes" id="UP000317257">
    <property type="component" value="Unassembled WGS sequence"/>
</dbReference>
<comment type="caution">
    <text evidence="1">The sequence shown here is derived from an EMBL/GenBank/DDBJ whole genome shotgun (WGS) entry which is preliminary data.</text>
</comment>
<evidence type="ECO:0000313" key="2">
    <source>
        <dbReference type="Proteomes" id="UP000317257"/>
    </source>
</evidence>
<name>A0A5C6GB71_METRR</name>
<evidence type="ECO:0000313" key="1">
    <source>
        <dbReference type="EMBL" id="TWU73958.1"/>
    </source>
</evidence>
<accession>A0A5C6GB71</accession>